<gene>
    <name evidence="2" type="ORF">IAD51_03290</name>
</gene>
<organism evidence="2 3">
    <name type="scientific">Candidatus Limadaptatus stercorigallinarum</name>
    <dbReference type="NCBI Taxonomy" id="2840845"/>
    <lineage>
        <taxon>Bacteria</taxon>
        <taxon>Bacillati</taxon>
        <taxon>Bacillota</taxon>
        <taxon>Clostridia</taxon>
        <taxon>Eubacteriales</taxon>
        <taxon>Candidatus Limadaptatus</taxon>
    </lineage>
</organism>
<dbReference type="InterPro" id="IPR018768">
    <property type="entry name" value="DUF2344"/>
</dbReference>
<feature type="domain" description="DUF2344" evidence="1">
    <location>
        <begin position="2"/>
        <end position="117"/>
    </location>
</feature>
<dbReference type="NCBIfam" id="TIGR03936">
    <property type="entry name" value="sam_1_link_chp"/>
    <property type="match status" value="1"/>
</dbReference>
<sequence>MIVLRYSRSGAARFVSHIDVLRQFSRIMRRAGVPVAYSNGFNPHALLFFSPPTPVGIGSSAEYVAADTPLSPEETLARYNAAVTEDMRASAAFYVPRNPNLAGRTAAADYVFPFPADAYDFSRGLTLDYVKKGVRVTEEAGDRIFAVGEEDGRLKLTLASGNVTLRADRVFEAIAAAAGIEAAVTDVVKTAQYLKSADGTLVETDAALAGEGAEIFGK</sequence>
<dbReference type="EMBL" id="DVMN01000057">
    <property type="protein sequence ID" value="HIU21251.1"/>
    <property type="molecule type" value="Genomic_DNA"/>
</dbReference>
<dbReference type="Pfam" id="PF10105">
    <property type="entry name" value="DUF2344"/>
    <property type="match status" value="1"/>
</dbReference>
<evidence type="ECO:0000259" key="1">
    <source>
        <dbReference type="Pfam" id="PF10105"/>
    </source>
</evidence>
<dbReference type="AlphaFoldDB" id="A0A9D1HRM3"/>
<accession>A0A9D1HRM3</accession>
<dbReference type="Proteomes" id="UP000824088">
    <property type="component" value="Unassembled WGS sequence"/>
</dbReference>
<proteinExistence type="predicted"/>
<evidence type="ECO:0000313" key="2">
    <source>
        <dbReference type="EMBL" id="HIU21251.1"/>
    </source>
</evidence>
<protein>
    <submittedName>
        <fullName evidence="2">DUF2344 domain-containing protein</fullName>
    </submittedName>
</protein>
<name>A0A9D1HRM3_9FIRM</name>
<comment type="caution">
    <text evidence="2">The sequence shown here is derived from an EMBL/GenBank/DDBJ whole genome shotgun (WGS) entry which is preliminary data.</text>
</comment>
<evidence type="ECO:0000313" key="3">
    <source>
        <dbReference type="Proteomes" id="UP000824088"/>
    </source>
</evidence>
<reference evidence="2" key="1">
    <citation type="submission" date="2020-10" db="EMBL/GenBank/DDBJ databases">
        <authorList>
            <person name="Gilroy R."/>
        </authorList>
    </citation>
    <scope>NUCLEOTIDE SEQUENCE</scope>
    <source>
        <strain evidence="2">1063</strain>
    </source>
</reference>
<reference evidence="2" key="2">
    <citation type="journal article" date="2021" name="PeerJ">
        <title>Extensive microbial diversity within the chicken gut microbiome revealed by metagenomics and culture.</title>
        <authorList>
            <person name="Gilroy R."/>
            <person name="Ravi A."/>
            <person name="Getino M."/>
            <person name="Pursley I."/>
            <person name="Horton D.L."/>
            <person name="Alikhan N.F."/>
            <person name="Baker D."/>
            <person name="Gharbi K."/>
            <person name="Hall N."/>
            <person name="Watson M."/>
            <person name="Adriaenssens E.M."/>
            <person name="Foster-Nyarko E."/>
            <person name="Jarju S."/>
            <person name="Secka A."/>
            <person name="Antonio M."/>
            <person name="Oren A."/>
            <person name="Chaudhuri R.R."/>
            <person name="La Ragione R."/>
            <person name="Hildebrand F."/>
            <person name="Pallen M.J."/>
        </authorList>
    </citation>
    <scope>NUCLEOTIDE SEQUENCE</scope>
    <source>
        <strain evidence="2">1063</strain>
    </source>
</reference>